<name>A0A5N6EFV1_9EURO</name>
<evidence type="ECO:0000313" key="1">
    <source>
        <dbReference type="EMBL" id="KAB8216491.1"/>
    </source>
</evidence>
<dbReference type="AlphaFoldDB" id="A0A5N6EFV1"/>
<dbReference type="EMBL" id="ML733480">
    <property type="protein sequence ID" value="KAB8216491.1"/>
    <property type="molecule type" value="Genomic_DNA"/>
</dbReference>
<protein>
    <submittedName>
        <fullName evidence="1">Uncharacterized protein</fullName>
    </submittedName>
</protein>
<sequence length="489" mass="55939">MAILQSTENEAANLKLVPSSQKHEWIRFTGPSEPSSYSISLCLMNLIHAIWLLFKCSGEYFSCACQNGVALIDTRNSARSLSQEKLDEDEDDLFPEQTIGYYHRMAIRKFGKLWEQNSGRESGRSLKLGMSECSDHIQKSLHEERTIEALEDWLVEDSKLQSRYLSSECSTQSLLEEAHSRPSSKAFVICLLKDYPTQTAKMLEFDNSALLDVIPIIVEQDCSEPIFARLKPTVLITTDSEKNSILHLMCEYGMEEWKSSEDLDRWNEKRVRLIKNLLTCCPSAIGLTNSSNQSAYQHRIRTFAACKKGVYKEERREIHLDLTELGHISRPVSDSAVKDLVRGIEFESITKYVRIPSFKVVVHPHRGNRYNDQEQQQLMRKGNVEDIFNILLEKGVKKIISLSVDDDEDSPHSDGVIESSEKFDIEEWDWRRKDLCSSVILKVARNARKVSLYSTGNKAVLRSWSAPDGLISLKKGNQPSFTDHCRDQY</sequence>
<organism evidence="1 2">
    <name type="scientific">Aspergillus novoparasiticus</name>
    <dbReference type="NCBI Taxonomy" id="986946"/>
    <lineage>
        <taxon>Eukaryota</taxon>
        <taxon>Fungi</taxon>
        <taxon>Dikarya</taxon>
        <taxon>Ascomycota</taxon>
        <taxon>Pezizomycotina</taxon>
        <taxon>Eurotiomycetes</taxon>
        <taxon>Eurotiomycetidae</taxon>
        <taxon>Eurotiales</taxon>
        <taxon>Aspergillaceae</taxon>
        <taxon>Aspergillus</taxon>
        <taxon>Aspergillus subgen. Circumdati</taxon>
    </lineage>
</organism>
<reference evidence="1 2" key="1">
    <citation type="submission" date="2019-04" db="EMBL/GenBank/DDBJ databases">
        <title>Fungal friends and foes A comparative genomics study of 23 Aspergillus species from section Flavi.</title>
        <authorList>
            <consortium name="DOE Joint Genome Institute"/>
            <person name="Kjaerbolling I."/>
            <person name="Vesth T.C."/>
            <person name="Frisvad J.C."/>
            <person name="Nybo J.L."/>
            <person name="Theobald S."/>
            <person name="Kildgaard S."/>
            <person name="Petersen T.I."/>
            <person name="Kuo A."/>
            <person name="Sato A."/>
            <person name="Lyhne E.K."/>
            <person name="Kogle M.E."/>
            <person name="Wiebenga A."/>
            <person name="Kun R.S."/>
            <person name="Lubbers R.J."/>
            <person name="Makela M.R."/>
            <person name="Barry K."/>
            <person name="Chovatia M."/>
            <person name="Clum A."/>
            <person name="Daum C."/>
            <person name="Haridas S."/>
            <person name="He G."/>
            <person name="LaButti K."/>
            <person name="Lipzen A."/>
            <person name="Mondo S."/>
            <person name="Pangilinan J."/>
            <person name="Riley R."/>
            <person name="Salamov A."/>
            <person name="Simmons B.A."/>
            <person name="Magnuson J.K."/>
            <person name="Henrissat B."/>
            <person name="Mortensen U.H."/>
            <person name="Larsen T.O."/>
            <person name="De vries R.P."/>
            <person name="Grigoriev I.V."/>
            <person name="Machida M."/>
            <person name="Baker S.E."/>
            <person name="Andersen M.R."/>
        </authorList>
    </citation>
    <scope>NUCLEOTIDE SEQUENCE [LARGE SCALE GENOMIC DNA]</scope>
    <source>
        <strain evidence="1 2">CBS 126849</strain>
    </source>
</reference>
<accession>A0A5N6EFV1</accession>
<evidence type="ECO:0000313" key="2">
    <source>
        <dbReference type="Proteomes" id="UP000326799"/>
    </source>
</evidence>
<dbReference type="Proteomes" id="UP000326799">
    <property type="component" value="Unassembled WGS sequence"/>
</dbReference>
<gene>
    <name evidence="1" type="ORF">BDV33DRAFT_207343</name>
</gene>
<proteinExistence type="predicted"/>
<keyword evidence="2" id="KW-1185">Reference proteome</keyword>